<sequence length="240" mass="27078">MPFQSIVHHQENTRNPEYNAGQIHGIGVWNAFSLEQVTLEFGNVLENSHIAAEPILHTPPRPVNPQAAMPARVHCYVTNQLSRALRTAFNFFGPNDHPHLTTVQFDVGSLARTPRRFTPTLAVFSAAMPDTVRPNRVPGLIKTSAQWSSGMIKNPLETVHITTFAKVNFDMRQHQTRYSFILTDRELVAVRRLDGYGNLELSRPVPWTAHGTADHPRMTILLALWYICLLAADEQGWRLA</sequence>
<protein>
    <submittedName>
        <fullName evidence="1">Uncharacterized protein</fullName>
    </submittedName>
</protein>
<reference evidence="1 2" key="1">
    <citation type="journal article" date="2023" name="IMA Fungus">
        <title>Comparative genomic study of the Penicillium genus elucidates a diverse pangenome and 15 lateral gene transfer events.</title>
        <authorList>
            <person name="Petersen C."/>
            <person name="Sorensen T."/>
            <person name="Nielsen M.R."/>
            <person name="Sondergaard T.E."/>
            <person name="Sorensen J.L."/>
            <person name="Fitzpatrick D.A."/>
            <person name="Frisvad J.C."/>
            <person name="Nielsen K.L."/>
        </authorList>
    </citation>
    <scope>NUCLEOTIDE SEQUENCE [LARGE SCALE GENOMIC DNA]</scope>
    <source>
        <strain evidence="1 2">IBT 29057</strain>
    </source>
</reference>
<name>A0AAD6DI79_9EURO</name>
<keyword evidence="2" id="KW-1185">Reference proteome</keyword>
<gene>
    <name evidence="1" type="ORF">N7450_006617</name>
</gene>
<evidence type="ECO:0000313" key="2">
    <source>
        <dbReference type="Proteomes" id="UP001216150"/>
    </source>
</evidence>
<comment type="caution">
    <text evidence="1">The sequence shown here is derived from an EMBL/GenBank/DDBJ whole genome shotgun (WGS) entry which is preliminary data.</text>
</comment>
<dbReference type="EMBL" id="JAQJAC010000005">
    <property type="protein sequence ID" value="KAJ5583953.1"/>
    <property type="molecule type" value="Genomic_DNA"/>
</dbReference>
<dbReference type="Proteomes" id="UP001216150">
    <property type="component" value="Unassembled WGS sequence"/>
</dbReference>
<dbReference type="AlphaFoldDB" id="A0AAD6DI79"/>
<organism evidence="1 2">
    <name type="scientific">Penicillium hetheringtonii</name>
    <dbReference type="NCBI Taxonomy" id="911720"/>
    <lineage>
        <taxon>Eukaryota</taxon>
        <taxon>Fungi</taxon>
        <taxon>Dikarya</taxon>
        <taxon>Ascomycota</taxon>
        <taxon>Pezizomycotina</taxon>
        <taxon>Eurotiomycetes</taxon>
        <taxon>Eurotiomycetidae</taxon>
        <taxon>Eurotiales</taxon>
        <taxon>Aspergillaceae</taxon>
        <taxon>Penicillium</taxon>
    </lineage>
</organism>
<evidence type="ECO:0000313" key="1">
    <source>
        <dbReference type="EMBL" id="KAJ5583953.1"/>
    </source>
</evidence>
<accession>A0AAD6DI79</accession>
<proteinExistence type="predicted"/>